<dbReference type="GO" id="GO:0061504">
    <property type="term" value="P:cyclic threonylcarbamoyladenosine biosynthetic process"/>
    <property type="evidence" value="ECO:0007669"/>
    <property type="project" value="TreeGrafter"/>
</dbReference>
<dbReference type="AlphaFoldDB" id="A0A4Q7N7K0"/>
<dbReference type="GO" id="GO:0061503">
    <property type="term" value="F:tRNA threonylcarbamoyladenosine dehydratase"/>
    <property type="evidence" value="ECO:0007669"/>
    <property type="project" value="TreeGrafter"/>
</dbReference>
<evidence type="ECO:0000259" key="1">
    <source>
        <dbReference type="Pfam" id="PF00899"/>
    </source>
</evidence>
<gene>
    <name evidence="2" type="ORF">EV675_4632</name>
</gene>
<dbReference type="PANTHER" id="PTHR43267:SF1">
    <property type="entry name" value="TRNA THREONYLCARBAMOYLADENOSINE DEHYDRATASE"/>
    <property type="match status" value="1"/>
</dbReference>
<dbReference type="GO" id="GO:0008641">
    <property type="term" value="F:ubiquitin-like modifier activating enzyme activity"/>
    <property type="evidence" value="ECO:0007669"/>
    <property type="project" value="InterPro"/>
</dbReference>
<dbReference type="EMBL" id="SGXC01000003">
    <property type="protein sequence ID" value="RZS77993.1"/>
    <property type="molecule type" value="Genomic_DNA"/>
</dbReference>
<dbReference type="CDD" id="cd00755">
    <property type="entry name" value="YgdL_like"/>
    <property type="match status" value="1"/>
</dbReference>
<dbReference type="RefSeq" id="WP_130360419.1">
    <property type="nucleotide sequence ID" value="NZ_SGXC01000003.1"/>
</dbReference>
<evidence type="ECO:0000313" key="3">
    <source>
        <dbReference type="Proteomes" id="UP000292445"/>
    </source>
</evidence>
<keyword evidence="3" id="KW-1185">Reference proteome</keyword>
<organism evidence="2 3">
    <name type="scientific">Pigmentiphaga kullae</name>
    <dbReference type="NCBI Taxonomy" id="151784"/>
    <lineage>
        <taxon>Bacteria</taxon>
        <taxon>Pseudomonadati</taxon>
        <taxon>Pseudomonadota</taxon>
        <taxon>Betaproteobacteria</taxon>
        <taxon>Burkholderiales</taxon>
        <taxon>Alcaligenaceae</taxon>
        <taxon>Pigmentiphaga</taxon>
    </lineage>
</organism>
<feature type="domain" description="THIF-type NAD/FAD binding fold" evidence="1">
    <location>
        <begin position="17"/>
        <end position="264"/>
    </location>
</feature>
<sequence length="269" mass="28125">MSCDLDTERRFGGLDRLYGAGALDALRAARATVVGLGGVGSWAAEALARSGIGTLTLIDLDHIAESNINRQVHALGRTLGQSKVEAMADRIRDISPRCALKLVDDFLEPGNAARLLADEGSVVLDCTDQVSAKIAMILHARRSGAPLVVCGGAGGKTDPLALRAGDLSEAVNDALLAKIRNQLRRQHGYPKASTAAGKPARRVPKMKVRALWVDQPARLPAAWTEDVDAPAGAPQGLSCAGYGSAVTVTAAMGLAAAHEVLRLVFPAER</sequence>
<dbReference type="PANTHER" id="PTHR43267">
    <property type="entry name" value="TRNA THREONYLCARBAMOYLADENOSINE DEHYDRATASE"/>
    <property type="match status" value="1"/>
</dbReference>
<dbReference type="OrthoDB" id="9804150at2"/>
<name>A0A4Q7N7K0_9BURK</name>
<accession>A0A4Q7N7K0</accession>
<evidence type="ECO:0000313" key="2">
    <source>
        <dbReference type="EMBL" id="RZS77993.1"/>
    </source>
</evidence>
<reference evidence="2 3" key="1">
    <citation type="submission" date="2019-02" db="EMBL/GenBank/DDBJ databases">
        <title>Genomic Encyclopedia of Type Strains, Phase IV (KMG-IV): sequencing the most valuable type-strain genomes for metagenomic binning, comparative biology and taxonomic classification.</title>
        <authorList>
            <person name="Goeker M."/>
        </authorList>
    </citation>
    <scope>NUCLEOTIDE SEQUENCE [LARGE SCALE GENOMIC DNA]</scope>
    <source>
        <strain evidence="2 3">K24</strain>
    </source>
</reference>
<dbReference type="InterPro" id="IPR000594">
    <property type="entry name" value="ThiF_NAD_FAD-bd"/>
</dbReference>
<dbReference type="Gene3D" id="3.40.50.720">
    <property type="entry name" value="NAD(P)-binding Rossmann-like Domain"/>
    <property type="match status" value="1"/>
</dbReference>
<dbReference type="Pfam" id="PF00899">
    <property type="entry name" value="ThiF"/>
    <property type="match status" value="1"/>
</dbReference>
<dbReference type="Proteomes" id="UP000292445">
    <property type="component" value="Unassembled WGS sequence"/>
</dbReference>
<protein>
    <submittedName>
        <fullName evidence="2">tRNA A37 threonylcarbamoyladenosine dehydratase</fullName>
    </submittedName>
</protein>
<proteinExistence type="predicted"/>
<dbReference type="InterPro" id="IPR045886">
    <property type="entry name" value="ThiF/MoeB/HesA"/>
</dbReference>
<dbReference type="InterPro" id="IPR035985">
    <property type="entry name" value="Ubiquitin-activating_enz"/>
</dbReference>
<dbReference type="SUPFAM" id="SSF69572">
    <property type="entry name" value="Activating enzymes of the ubiquitin-like proteins"/>
    <property type="match status" value="1"/>
</dbReference>
<comment type="caution">
    <text evidence="2">The sequence shown here is derived from an EMBL/GenBank/DDBJ whole genome shotgun (WGS) entry which is preliminary data.</text>
</comment>